<protein>
    <submittedName>
        <fullName evidence="5">L domain-like protein</fullName>
    </submittedName>
</protein>
<dbReference type="SUPFAM" id="SSF52058">
    <property type="entry name" value="L domain-like"/>
    <property type="match status" value="1"/>
</dbReference>
<evidence type="ECO:0000256" key="3">
    <source>
        <dbReference type="SAM" id="SignalP"/>
    </source>
</evidence>
<comment type="caution">
    <text evidence="5">The sequence shown here is derived from an EMBL/GenBank/DDBJ whole genome shotgun (WGS) entry which is preliminary data.</text>
</comment>
<sequence length="637" mass="72815">MIYKKYAFVLLLQLLIITIVKATEKNSDCKEIYSYLNGINERYDDNILDCVENERGEVIELRLYGFCLSEEQINTVISHDSLKTIYLDEITTYHSTEYDHLRTCGNLEYFPNAISKLKNLESVILLGFSNYKKGDLKKIPSSVKVLGLGDFVAPQYVIDDLSTLTNLEELQLLRTKIDKNSNTESLKNLNIKKLIVSNDDEYMTTKYYINPNFIKNLKKLETLIIEEYTFTQESMDEISKLTNLKELKLSYCGYDEDVTIEPLKNLKSLEALGIVGGTSHCQESVDVFGGNDCPLKSISKSIFTLTNLKTFNITGQFGSTIPFESLSNLKNIENLDISLNKLNTIPESVKDLKKLKYLNISFLFGIKTLPNFICDFEKLERLDAEYGNIESLPKCIGNLKNLKHLQLKENQLKTLPEKFGELTKLEYIDLEFNELESLPDSFGKLENLTYLSFYYNNLEKLPDSFSGLKNLKELNLSNNNLKSLPKSIGNLKNLEKFHLNSNKELPTLPDSIGDMGNLEYLYLYNCQNIKSLPSSIGNLKKLVELELDTSGIETLPDTIGGLESLERFSSYETNISSIPDSFGDLKNLRFINLNNNYIKELPDSFSNLSNLQELHFFENKFTKFPEVISQLKSLTYL</sequence>
<evidence type="ECO:0000313" key="6">
    <source>
        <dbReference type="Proteomes" id="UP000193944"/>
    </source>
</evidence>
<feature type="chain" id="PRO_5013390731" evidence="3">
    <location>
        <begin position="23"/>
        <end position="637"/>
    </location>
</feature>
<dbReference type="SMART" id="SM00369">
    <property type="entry name" value="LRR_TYP"/>
    <property type="match status" value="9"/>
</dbReference>
<dbReference type="SUPFAM" id="SSF52047">
    <property type="entry name" value="RNI-like"/>
    <property type="match status" value="1"/>
</dbReference>
<accession>A0A1Y1XR57</accession>
<dbReference type="EMBL" id="MCFG01000001">
    <property type="protein sequence ID" value="ORX88228.1"/>
    <property type="molecule type" value="Genomic_DNA"/>
</dbReference>
<evidence type="ECO:0000256" key="1">
    <source>
        <dbReference type="ARBA" id="ARBA00022614"/>
    </source>
</evidence>
<dbReference type="InterPro" id="IPR050216">
    <property type="entry name" value="LRR_domain-containing"/>
</dbReference>
<name>A0A1Y1XR57_9FUNG</name>
<dbReference type="InterPro" id="IPR001611">
    <property type="entry name" value="Leu-rich_rpt"/>
</dbReference>
<dbReference type="SMART" id="SM00365">
    <property type="entry name" value="LRR_SD22"/>
    <property type="match status" value="5"/>
</dbReference>
<keyword evidence="1" id="KW-0433">Leucine-rich repeat</keyword>
<dbReference type="InterPro" id="IPR032675">
    <property type="entry name" value="LRR_dom_sf"/>
</dbReference>
<keyword evidence="2" id="KW-0677">Repeat</keyword>
<keyword evidence="6" id="KW-1185">Reference proteome</keyword>
<dbReference type="STRING" id="1754192.A0A1Y1XR57"/>
<dbReference type="AlphaFoldDB" id="A0A1Y1XR57"/>
<dbReference type="Gene3D" id="3.80.10.10">
    <property type="entry name" value="Ribonuclease Inhibitor"/>
    <property type="match status" value="5"/>
</dbReference>
<evidence type="ECO:0000256" key="2">
    <source>
        <dbReference type="ARBA" id="ARBA00022737"/>
    </source>
</evidence>
<dbReference type="PANTHER" id="PTHR48051">
    <property type="match status" value="1"/>
</dbReference>
<keyword evidence="3" id="KW-0732">Signal</keyword>
<gene>
    <name evidence="5" type="ORF">BCR32DRAFT_386</name>
</gene>
<organism evidence="5 6">
    <name type="scientific">Anaeromyces robustus</name>
    <dbReference type="NCBI Taxonomy" id="1754192"/>
    <lineage>
        <taxon>Eukaryota</taxon>
        <taxon>Fungi</taxon>
        <taxon>Fungi incertae sedis</taxon>
        <taxon>Chytridiomycota</taxon>
        <taxon>Chytridiomycota incertae sedis</taxon>
        <taxon>Neocallimastigomycetes</taxon>
        <taxon>Neocallimastigales</taxon>
        <taxon>Neocallimastigaceae</taxon>
        <taxon>Anaeromyces</taxon>
    </lineage>
</organism>
<dbReference type="PROSITE" id="PS51450">
    <property type="entry name" value="LRR"/>
    <property type="match status" value="2"/>
</dbReference>
<dbReference type="SMART" id="SM00364">
    <property type="entry name" value="LRR_BAC"/>
    <property type="match status" value="9"/>
</dbReference>
<dbReference type="Proteomes" id="UP000193944">
    <property type="component" value="Unassembled WGS sequence"/>
</dbReference>
<dbReference type="GO" id="GO:0005737">
    <property type="term" value="C:cytoplasm"/>
    <property type="evidence" value="ECO:0007669"/>
    <property type="project" value="TreeGrafter"/>
</dbReference>
<dbReference type="Pfam" id="PF00560">
    <property type="entry name" value="LRR_1"/>
    <property type="match status" value="2"/>
</dbReference>
<evidence type="ECO:0000259" key="4">
    <source>
        <dbReference type="Pfam" id="PF23598"/>
    </source>
</evidence>
<dbReference type="PANTHER" id="PTHR48051:SF39">
    <property type="entry name" value="P53-INDUCED DEATH DOMAIN PROTEIN 1"/>
    <property type="match status" value="1"/>
</dbReference>
<reference evidence="5 6" key="2">
    <citation type="submission" date="2016-08" db="EMBL/GenBank/DDBJ databases">
        <title>Pervasive Adenine N6-methylation of Active Genes in Fungi.</title>
        <authorList>
            <consortium name="DOE Joint Genome Institute"/>
            <person name="Mondo S.J."/>
            <person name="Dannebaum R.O."/>
            <person name="Kuo R.C."/>
            <person name="Labutti K."/>
            <person name="Haridas S."/>
            <person name="Kuo A."/>
            <person name="Salamov A."/>
            <person name="Ahrendt S.R."/>
            <person name="Lipzen A."/>
            <person name="Sullivan W."/>
            <person name="Andreopoulos W.B."/>
            <person name="Clum A."/>
            <person name="Lindquist E."/>
            <person name="Daum C."/>
            <person name="Ramamoorthy G.K."/>
            <person name="Gryganskyi A."/>
            <person name="Culley D."/>
            <person name="Magnuson J.K."/>
            <person name="James T.Y."/>
            <person name="O'Malley M.A."/>
            <person name="Stajich J.E."/>
            <person name="Spatafora J.W."/>
            <person name="Visel A."/>
            <person name="Grigoriev I.V."/>
        </authorList>
    </citation>
    <scope>NUCLEOTIDE SEQUENCE [LARGE SCALE GENOMIC DNA]</scope>
    <source>
        <strain evidence="5 6">S4</strain>
    </source>
</reference>
<dbReference type="InterPro" id="IPR055414">
    <property type="entry name" value="LRR_R13L4/SHOC2-like"/>
</dbReference>
<feature type="domain" description="Disease resistance R13L4/SHOC-2-like LRR" evidence="4">
    <location>
        <begin position="394"/>
        <end position="498"/>
    </location>
</feature>
<dbReference type="Pfam" id="PF23598">
    <property type="entry name" value="LRR_14"/>
    <property type="match status" value="1"/>
</dbReference>
<evidence type="ECO:0000313" key="5">
    <source>
        <dbReference type="EMBL" id="ORX88228.1"/>
    </source>
</evidence>
<feature type="signal peptide" evidence="3">
    <location>
        <begin position="1"/>
        <end position="22"/>
    </location>
</feature>
<reference evidence="5 6" key="1">
    <citation type="submission" date="2016-08" db="EMBL/GenBank/DDBJ databases">
        <title>A Parts List for Fungal Cellulosomes Revealed by Comparative Genomics.</title>
        <authorList>
            <consortium name="DOE Joint Genome Institute"/>
            <person name="Haitjema C.H."/>
            <person name="Gilmore S.P."/>
            <person name="Henske J.K."/>
            <person name="Solomon K.V."/>
            <person name="De Groot R."/>
            <person name="Kuo A."/>
            <person name="Mondo S.J."/>
            <person name="Salamov A.A."/>
            <person name="Labutti K."/>
            <person name="Zhao Z."/>
            <person name="Chiniquy J."/>
            <person name="Barry K."/>
            <person name="Brewer H.M."/>
            <person name="Purvine S.O."/>
            <person name="Wright A.T."/>
            <person name="Boxma B."/>
            <person name="Van Alen T."/>
            <person name="Hackstein J.H."/>
            <person name="Baker S.E."/>
            <person name="Grigoriev I.V."/>
            <person name="O'Malley M.A."/>
        </authorList>
    </citation>
    <scope>NUCLEOTIDE SEQUENCE [LARGE SCALE GENOMIC DNA]</scope>
    <source>
        <strain evidence="5 6">S4</strain>
    </source>
</reference>
<dbReference type="InterPro" id="IPR003591">
    <property type="entry name" value="Leu-rich_rpt_typical-subtyp"/>
</dbReference>
<dbReference type="OrthoDB" id="1517790at2759"/>
<proteinExistence type="predicted"/>